<gene>
    <name evidence="2 4" type="primary">selU</name>
    <name evidence="4" type="ORF">GCM10007053_19810</name>
</gene>
<dbReference type="PANTHER" id="PTHR30401">
    <property type="entry name" value="TRNA 2-SELENOURIDINE SYNTHASE"/>
    <property type="match status" value="1"/>
</dbReference>
<evidence type="ECO:0000259" key="3">
    <source>
        <dbReference type="PROSITE" id="PS50206"/>
    </source>
</evidence>
<evidence type="ECO:0000256" key="1">
    <source>
        <dbReference type="ARBA" id="ARBA00023266"/>
    </source>
</evidence>
<dbReference type="InterPro" id="IPR027417">
    <property type="entry name" value="P-loop_NTPase"/>
</dbReference>
<dbReference type="NCBIfam" id="TIGR03167">
    <property type="entry name" value="tRNA_sel_U_synt"/>
    <property type="match status" value="1"/>
</dbReference>
<dbReference type="NCBIfam" id="NF008750">
    <property type="entry name" value="PRK11784.1-2"/>
    <property type="match status" value="1"/>
</dbReference>
<dbReference type="RefSeq" id="WP_189477646.1">
    <property type="nucleotide sequence ID" value="NZ_BMYM01000002.1"/>
</dbReference>
<dbReference type="Gene3D" id="3.40.250.10">
    <property type="entry name" value="Rhodanese-like domain"/>
    <property type="match status" value="1"/>
</dbReference>
<dbReference type="Proteomes" id="UP000644693">
    <property type="component" value="Unassembled WGS sequence"/>
</dbReference>
<keyword evidence="2" id="KW-0808">Transferase</keyword>
<dbReference type="InterPro" id="IPR036873">
    <property type="entry name" value="Rhodanese-like_dom_sf"/>
</dbReference>
<reference evidence="4" key="2">
    <citation type="submission" date="2020-09" db="EMBL/GenBank/DDBJ databases">
        <authorList>
            <person name="Sun Q."/>
            <person name="Kim S."/>
        </authorList>
    </citation>
    <scope>NUCLEOTIDE SEQUENCE</scope>
    <source>
        <strain evidence="4">KCTC 23430</strain>
    </source>
</reference>
<protein>
    <recommendedName>
        <fullName evidence="2">tRNA 2-selenouridine synthase</fullName>
        <ecNumber evidence="2">2.9.1.3</ecNumber>
    </recommendedName>
</protein>
<keyword evidence="5" id="KW-1185">Reference proteome</keyword>
<dbReference type="SUPFAM" id="SSF52540">
    <property type="entry name" value="P-loop containing nucleoside triphosphate hydrolases"/>
    <property type="match status" value="1"/>
</dbReference>
<evidence type="ECO:0000256" key="2">
    <source>
        <dbReference type="HAMAP-Rule" id="MF_01622"/>
    </source>
</evidence>
<comment type="similarity">
    <text evidence="2">Belongs to the SelU family.</text>
</comment>
<comment type="function">
    <text evidence="2">Involved in the post-transcriptional modification of the uridine at the wobble position (U34) of tRNA(Lys), tRNA(Glu) and tRNA(Gln). Catalyzes the conversion of 2-thiouridine (S2U-RNA) to 2-selenouridine (Se2U-RNA). Acts in a two-step process involving geranylation of 2-thiouridine (S2U) to S-geranyl-2-thiouridine (geS2U) and subsequent selenation of the latter derivative to 2-selenouridine (Se2U) in the tRNA chain.</text>
</comment>
<dbReference type="GO" id="GO:0043828">
    <property type="term" value="F:tRNA 2-selenouridine synthase activity"/>
    <property type="evidence" value="ECO:0007669"/>
    <property type="project" value="UniProtKB-EC"/>
</dbReference>
<dbReference type="EMBL" id="BMYM01000002">
    <property type="protein sequence ID" value="GHD34311.1"/>
    <property type="molecule type" value="Genomic_DNA"/>
</dbReference>
<sequence length="365" mass="40665">MTARADTADYRQLFLADTPMMDVRAPVEFAAGAFPGTASLPLMTDEERAKVGTRYKQAGQAAAIELGHALVSGDTKAERVAAWKSFAQSHPTGYLYCFRGGLRSRTVQQWLHEAGVDYPLVTGGYKAMRRFLIDELARLLERTGIVLIGGRTGVGKTRVIDRLSHAVDLEGAANHRGSAFGHLVEPQPSQIDFENRITIALMKLVAGGCSQVYLEDEGQLIGRLSLPEALRKQMAQASLVIVDEPLESRVQAVLEDYIEDLGARFYKHFGDSGPQHHRQRLQSDLLRIRKRLGGAMQQSLSVIMDDAFDAQEASGDTEGHRSWIRALLADYYDPMYDYQLSKREGRRLFTGTRDEVVEWVQARPI</sequence>
<reference evidence="4" key="1">
    <citation type="journal article" date="2014" name="Int. J. Syst. Evol. Microbiol.">
        <title>Complete genome sequence of Corynebacterium casei LMG S-19264T (=DSM 44701T), isolated from a smear-ripened cheese.</title>
        <authorList>
            <consortium name="US DOE Joint Genome Institute (JGI-PGF)"/>
            <person name="Walter F."/>
            <person name="Albersmeier A."/>
            <person name="Kalinowski J."/>
            <person name="Ruckert C."/>
        </authorList>
    </citation>
    <scope>NUCLEOTIDE SEQUENCE</scope>
    <source>
        <strain evidence="4">KCTC 23430</strain>
    </source>
</reference>
<feature type="active site" description="S-selanylcysteine intermediate" evidence="2">
    <location>
        <position position="97"/>
    </location>
</feature>
<dbReference type="InterPro" id="IPR001763">
    <property type="entry name" value="Rhodanese-like_dom"/>
</dbReference>
<dbReference type="NCBIfam" id="NF008751">
    <property type="entry name" value="PRK11784.1-3"/>
    <property type="match status" value="1"/>
</dbReference>
<comment type="catalytic activity">
    <reaction evidence="2">
        <text>5-methylaminomethyl-2-thiouridine(34) in tRNA + (2E)-geranyl diphosphate = 5-methylaminomethyl-S-(2E)-geranyl-thiouridine(34) in tRNA + diphosphate</text>
        <dbReference type="Rhea" id="RHEA:14085"/>
        <dbReference type="Rhea" id="RHEA-COMP:10195"/>
        <dbReference type="Rhea" id="RHEA-COMP:14654"/>
        <dbReference type="ChEBI" id="CHEBI:33019"/>
        <dbReference type="ChEBI" id="CHEBI:58057"/>
        <dbReference type="ChEBI" id="CHEBI:74455"/>
        <dbReference type="ChEBI" id="CHEBI:140632"/>
    </reaction>
</comment>
<comment type="catalytic activity">
    <reaction evidence="2">
        <text>5-methylaminomethyl-S-(2E)-geranyl-thiouridine(34) in tRNA + selenophosphate + H(+) = 5-methylaminomethyl-2-(Se-phospho)selenouridine(34) in tRNA + (2E)-thiogeraniol</text>
        <dbReference type="Rhea" id="RHEA:60172"/>
        <dbReference type="Rhea" id="RHEA-COMP:14654"/>
        <dbReference type="Rhea" id="RHEA-COMP:15523"/>
        <dbReference type="ChEBI" id="CHEBI:15378"/>
        <dbReference type="ChEBI" id="CHEBI:16144"/>
        <dbReference type="ChEBI" id="CHEBI:140632"/>
        <dbReference type="ChEBI" id="CHEBI:143702"/>
        <dbReference type="ChEBI" id="CHEBI:143703"/>
    </reaction>
</comment>
<name>A0A918XIT7_9GAMM</name>
<comment type="catalytic activity">
    <reaction evidence="2">
        <text>5-methylaminomethyl-2-thiouridine(34) in tRNA + selenophosphate + (2E)-geranyl diphosphate + H2O + H(+) = 5-methylaminomethyl-2-selenouridine(34) in tRNA + (2E)-thiogeraniol + phosphate + diphosphate</text>
        <dbReference type="Rhea" id="RHEA:42716"/>
        <dbReference type="Rhea" id="RHEA-COMP:10195"/>
        <dbReference type="Rhea" id="RHEA-COMP:10196"/>
        <dbReference type="ChEBI" id="CHEBI:15377"/>
        <dbReference type="ChEBI" id="CHEBI:15378"/>
        <dbReference type="ChEBI" id="CHEBI:16144"/>
        <dbReference type="ChEBI" id="CHEBI:33019"/>
        <dbReference type="ChEBI" id="CHEBI:43474"/>
        <dbReference type="ChEBI" id="CHEBI:58057"/>
        <dbReference type="ChEBI" id="CHEBI:74455"/>
        <dbReference type="ChEBI" id="CHEBI:82743"/>
        <dbReference type="ChEBI" id="CHEBI:143703"/>
        <dbReference type="EC" id="2.9.1.3"/>
    </reaction>
</comment>
<keyword evidence="1 2" id="KW-0711">Selenium</keyword>
<dbReference type="GO" id="GO:0002098">
    <property type="term" value="P:tRNA wobble uridine modification"/>
    <property type="evidence" value="ECO:0007669"/>
    <property type="project" value="UniProtKB-UniRule"/>
</dbReference>
<dbReference type="Pfam" id="PF26341">
    <property type="entry name" value="AAA_SelU"/>
    <property type="match status" value="1"/>
</dbReference>
<comment type="catalytic activity">
    <reaction evidence="2">
        <text>5-methylaminomethyl-2-(Se-phospho)selenouridine(34) in tRNA + H2O = 5-methylaminomethyl-2-selenouridine(34) in tRNA + phosphate</text>
        <dbReference type="Rhea" id="RHEA:60176"/>
        <dbReference type="Rhea" id="RHEA-COMP:10196"/>
        <dbReference type="Rhea" id="RHEA-COMP:15523"/>
        <dbReference type="ChEBI" id="CHEBI:15377"/>
        <dbReference type="ChEBI" id="CHEBI:43474"/>
        <dbReference type="ChEBI" id="CHEBI:82743"/>
        <dbReference type="ChEBI" id="CHEBI:143702"/>
    </reaction>
</comment>
<dbReference type="InterPro" id="IPR058840">
    <property type="entry name" value="AAA_SelU"/>
</dbReference>
<proteinExistence type="inferred from homology"/>
<dbReference type="SMART" id="SM00450">
    <property type="entry name" value="RHOD"/>
    <property type="match status" value="1"/>
</dbReference>
<dbReference type="InterPro" id="IPR017582">
    <property type="entry name" value="SelU"/>
</dbReference>
<dbReference type="GO" id="GO:0016765">
    <property type="term" value="F:transferase activity, transferring alkyl or aryl (other than methyl) groups"/>
    <property type="evidence" value="ECO:0007669"/>
    <property type="project" value="UniProtKB-UniRule"/>
</dbReference>
<dbReference type="AlphaFoldDB" id="A0A918XIT7"/>
<evidence type="ECO:0000313" key="4">
    <source>
        <dbReference type="EMBL" id="GHD34311.1"/>
    </source>
</evidence>
<comment type="subunit">
    <text evidence="2">Monomer.</text>
</comment>
<organism evidence="4 5">
    <name type="scientific">Parahalioglobus pacificus</name>
    <dbReference type="NCBI Taxonomy" id="930806"/>
    <lineage>
        <taxon>Bacteria</taxon>
        <taxon>Pseudomonadati</taxon>
        <taxon>Pseudomonadota</taxon>
        <taxon>Gammaproteobacteria</taxon>
        <taxon>Cellvibrionales</taxon>
        <taxon>Halieaceae</taxon>
        <taxon>Parahalioglobus</taxon>
    </lineage>
</organism>
<accession>A0A918XIT7</accession>
<evidence type="ECO:0000313" key="5">
    <source>
        <dbReference type="Proteomes" id="UP000644693"/>
    </source>
</evidence>
<comment type="caution">
    <text evidence="4">The sequence shown here is derived from an EMBL/GenBank/DDBJ whole genome shotgun (WGS) entry which is preliminary data.</text>
</comment>
<dbReference type="SUPFAM" id="SSF52821">
    <property type="entry name" value="Rhodanese/Cell cycle control phosphatase"/>
    <property type="match status" value="1"/>
</dbReference>
<dbReference type="PROSITE" id="PS50206">
    <property type="entry name" value="RHODANESE_3"/>
    <property type="match status" value="1"/>
</dbReference>
<dbReference type="HAMAP" id="MF_01622">
    <property type="entry name" value="tRNA_sel_U_synth"/>
    <property type="match status" value="1"/>
</dbReference>
<dbReference type="EC" id="2.9.1.3" evidence="2"/>
<feature type="domain" description="Rhodanese" evidence="3">
    <location>
        <begin position="14"/>
        <end position="137"/>
    </location>
</feature>
<dbReference type="PANTHER" id="PTHR30401:SF0">
    <property type="entry name" value="TRNA 2-SELENOURIDINE SYNTHASE"/>
    <property type="match status" value="1"/>
</dbReference>